<sequence>MDIGTINYREVNLASRRCTVGIGIGEKGYWDKGYGSDAMKALIHYLFQTMNLNRIQLETWSGNERAIRSYEKNGFVVEGRLRNETYIDGKYYDTIVMGLLREDYQPE</sequence>
<reference evidence="3" key="1">
    <citation type="journal article" date="2019" name="Int. J. Syst. Evol. Microbiol.">
        <title>The Global Catalogue of Microorganisms (GCM) 10K type strain sequencing project: providing services to taxonomists for standard genome sequencing and annotation.</title>
        <authorList>
            <consortium name="The Broad Institute Genomics Platform"/>
            <consortium name="The Broad Institute Genome Sequencing Center for Infectious Disease"/>
            <person name="Wu L."/>
            <person name="Ma J."/>
        </authorList>
    </citation>
    <scope>NUCLEOTIDE SEQUENCE [LARGE SCALE GENOMIC DNA]</scope>
    <source>
        <strain evidence="3">CCUG 48216</strain>
    </source>
</reference>
<dbReference type="InterPro" id="IPR000182">
    <property type="entry name" value="GNAT_dom"/>
</dbReference>
<dbReference type="RefSeq" id="WP_308193140.1">
    <property type="nucleotide sequence ID" value="NZ_JAKSXN010000002.1"/>
</dbReference>
<dbReference type="Gene3D" id="3.40.630.30">
    <property type="match status" value="1"/>
</dbReference>
<evidence type="ECO:0000313" key="2">
    <source>
        <dbReference type="EMBL" id="MFD1180674.1"/>
    </source>
</evidence>
<evidence type="ECO:0000313" key="3">
    <source>
        <dbReference type="Proteomes" id="UP001597211"/>
    </source>
</evidence>
<dbReference type="PANTHER" id="PTHR43415">
    <property type="entry name" value="SPERMIDINE N(1)-ACETYLTRANSFERASE"/>
    <property type="match status" value="1"/>
</dbReference>
<dbReference type="Proteomes" id="UP001597211">
    <property type="component" value="Unassembled WGS sequence"/>
</dbReference>
<gene>
    <name evidence="2" type="ORF">ACFQ2Z_04840</name>
</gene>
<dbReference type="Pfam" id="PF13302">
    <property type="entry name" value="Acetyltransf_3"/>
    <property type="match status" value="1"/>
</dbReference>
<dbReference type="InterPro" id="IPR016181">
    <property type="entry name" value="Acyl_CoA_acyltransferase"/>
</dbReference>
<proteinExistence type="predicted"/>
<dbReference type="PROSITE" id="PS51186">
    <property type="entry name" value="GNAT"/>
    <property type="match status" value="1"/>
</dbReference>
<dbReference type="EMBL" id="JBHTKZ010000005">
    <property type="protein sequence ID" value="MFD1180674.1"/>
    <property type="molecule type" value="Genomic_DNA"/>
</dbReference>
<keyword evidence="3" id="KW-1185">Reference proteome</keyword>
<name>A0ABW3S7M9_9BACL</name>
<organism evidence="2 3">
    <name type="scientific">Paenibacillus timonensis</name>
    <dbReference type="NCBI Taxonomy" id="225915"/>
    <lineage>
        <taxon>Bacteria</taxon>
        <taxon>Bacillati</taxon>
        <taxon>Bacillota</taxon>
        <taxon>Bacilli</taxon>
        <taxon>Bacillales</taxon>
        <taxon>Paenibacillaceae</taxon>
        <taxon>Paenibacillus</taxon>
    </lineage>
</organism>
<protein>
    <submittedName>
        <fullName evidence="2">GNAT family protein</fullName>
    </submittedName>
</protein>
<feature type="domain" description="N-acetyltransferase" evidence="1">
    <location>
        <begin position="1"/>
        <end position="102"/>
    </location>
</feature>
<comment type="caution">
    <text evidence="2">The sequence shown here is derived from an EMBL/GenBank/DDBJ whole genome shotgun (WGS) entry which is preliminary data.</text>
</comment>
<dbReference type="PANTHER" id="PTHR43415:SF3">
    <property type="entry name" value="GNAT-FAMILY ACETYLTRANSFERASE"/>
    <property type="match status" value="1"/>
</dbReference>
<dbReference type="SUPFAM" id="SSF55729">
    <property type="entry name" value="Acyl-CoA N-acyltransferases (Nat)"/>
    <property type="match status" value="1"/>
</dbReference>
<accession>A0ABW3S7M9</accession>
<evidence type="ECO:0000259" key="1">
    <source>
        <dbReference type="PROSITE" id="PS51186"/>
    </source>
</evidence>